<evidence type="ECO:0000313" key="2">
    <source>
        <dbReference type="EMBL" id="GMH09880.1"/>
    </source>
</evidence>
<reference evidence="2" key="1">
    <citation type="submission" date="2023-05" db="EMBL/GenBank/DDBJ databases">
        <title>Nepenthes gracilis genome sequencing.</title>
        <authorList>
            <person name="Fukushima K."/>
        </authorList>
    </citation>
    <scope>NUCLEOTIDE SEQUENCE</scope>
    <source>
        <strain evidence="2">SING2019-196</strain>
    </source>
</reference>
<dbReference type="AlphaFoldDB" id="A0AAD3SFM0"/>
<feature type="transmembrane region" description="Helical" evidence="1">
    <location>
        <begin position="96"/>
        <end position="118"/>
    </location>
</feature>
<feature type="transmembrane region" description="Helical" evidence="1">
    <location>
        <begin position="170"/>
        <end position="187"/>
    </location>
</feature>
<evidence type="ECO:0000256" key="1">
    <source>
        <dbReference type="SAM" id="Phobius"/>
    </source>
</evidence>
<accession>A0AAD3SFM0</accession>
<dbReference type="PANTHER" id="PTHR34967">
    <property type="entry name" value="OS02G0257200 PROTEIN"/>
    <property type="match status" value="1"/>
</dbReference>
<dbReference type="Proteomes" id="UP001279734">
    <property type="component" value="Unassembled WGS sequence"/>
</dbReference>
<keyword evidence="1" id="KW-1133">Transmembrane helix</keyword>
<feature type="transmembrane region" description="Helical" evidence="1">
    <location>
        <begin position="207"/>
        <end position="230"/>
    </location>
</feature>
<sequence>MVKLATAREIRQYGCRRTTKRSEYMNAGIYFFSAVLLLTGFVAQFSREPKSGLALLLIAFALIAAVNLHDLVAHLAGIDYRLPLVEFDTQLVLVEFAVPIVQAMGSFLSILGILFLFIQEEKGYAYVKLERHALNLFIAGPVLWLVGSIHNACQIYERAEGHVQILQKSIYIPFLMGSLLFVVGGILNSCEQFRWPLHGIKLLGLTYTWFGIFGSMLLLIGGLFNVVKVFKMQQNDSLRLENLRGGAQERLVQEREGRLPLIIEEHKIDVPEPSILPKTPSTCYKDVLLGRS</sequence>
<keyword evidence="1" id="KW-0812">Transmembrane</keyword>
<keyword evidence="1" id="KW-0472">Membrane</keyword>
<name>A0AAD3SFM0_NEPGR</name>
<protein>
    <submittedName>
        <fullName evidence="2">Uncharacterized protein</fullName>
    </submittedName>
</protein>
<dbReference type="EMBL" id="BSYO01000009">
    <property type="protein sequence ID" value="GMH09880.1"/>
    <property type="molecule type" value="Genomic_DNA"/>
</dbReference>
<feature type="transmembrane region" description="Helical" evidence="1">
    <location>
        <begin position="27"/>
        <end position="46"/>
    </location>
</feature>
<proteinExistence type="predicted"/>
<keyword evidence="3" id="KW-1185">Reference proteome</keyword>
<comment type="caution">
    <text evidence="2">The sequence shown here is derived from an EMBL/GenBank/DDBJ whole genome shotgun (WGS) entry which is preliminary data.</text>
</comment>
<feature type="transmembrane region" description="Helical" evidence="1">
    <location>
        <begin position="53"/>
        <end position="76"/>
    </location>
</feature>
<organism evidence="2 3">
    <name type="scientific">Nepenthes gracilis</name>
    <name type="common">Slender pitcher plant</name>
    <dbReference type="NCBI Taxonomy" id="150966"/>
    <lineage>
        <taxon>Eukaryota</taxon>
        <taxon>Viridiplantae</taxon>
        <taxon>Streptophyta</taxon>
        <taxon>Embryophyta</taxon>
        <taxon>Tracheophyta</taxon>
        <taxon>Spermatophyta</taxon>
        <taxon>Magnoliopsida</taxon>
        <taxon>eudicotyledons</taxon>
        <taxon>Gunneridae</taxon>
        <taxon>Pentapetalae</taxon>
        <taxon>Caryophyllales</taxon>
        <taxon>Nepenthaceae</taxon>
        <taxon>Nepenthes</taxon>
    </lineage>
</organism>
<gene>
    <name evidence="2" type="ORF">Nepgr_011721</name>
</gene>
<evidence type="ECO:0000313" key="3">
    <source>
        <dbReference type="Proteomes" id="UP001279734"/>
    </source>
</evidence>
<dbReference type="PANTHER" id="PTHR34967:SF1">
    <property type="entry name" value="OS02G0257200 PROTEIN"/>
    <property type="match status" value="1"/>
</dbReference>